<sequence length="474" mass="53437">MSHSSYDSGIQATIPMAPLVPFDLPEEILRLICAQLCAHCSPKSSLHSELPPLTRSPTNTKALIRLSKTCRHFYHIARPFIYHDFVPRPQRQSQVKDFLRTICANRTLATHVRRLAIYNDFSFPGEHRRFVKEEAAMRGILHAVGWDPPIDKATGEIMLDPLEGLNSYRFAVGLFLDTTPNIEQLYLETYALPQDTMLPPSTHLPALKVLHLTTDMESAEPLSLEPIKSIFEKAPNLEYLELNLWFSGSISWALGNLRWLKLKDSILGLHDLHTLATACHKLETFVFHTSLVDEQVPALTQSFLPSNIQQGLLPCKSTLRHLEIQCNWETIRRHPQHELITSLKEFPFLESLVLSAACIGFVNHTQQRFDEPRPLGKDAKPLGDASFLTRFLPASIKAVVFDGNCANLYAPIVALAQDVTNGSFPNLESFEVTGKKPSFMSGDFESLEVNMADVGVFFEVRYASHFSHDVERVV</sequence>
<protein>
    <recommendedName>
        <fullName evidence="3">F-box domain-containing protein</fullName>
    </recommendedName>
</protein>
<dbReference type="CDD" id="cd09917">
    <property type="entry name" value="F-box_SF"/>
    <property type="match status" value="1"/>
</dbReference>
<evidence type="ECO:0000313" key="2">
    <source>
        <dbReference type="Proteomes" id="UP001498476"/>
    </source>
</evidence>
<comment type="caution">
    <text evidence="1">The sequence shown here is derived from an EMBL/GenBank/DDBJ whole genome shotgun (WGS) entry which is preliminary data.</text>
</comment>
<dbReference type="EMBL" id="JAZAVJ010000092">
    <property type="protein sequence ID" value="KAK7414940.1"/>
    <property type="molecule type" value="Genomic_DNA"/>
</dbReference>
<reference evidence="1 2" key="1">
    <citation type="journal article" date="2025" name="Microbiol. Resour. Announc.">
        <title>Draft genome sequences for Neonectria magnoliae and Neonectria punicea, canker pathogens of Liriodendron tulipifera and Acer saccharum in West Virginia.</title>
        <authorList>
            <person name="Petronek H.M."/>
            <person name="Kasson M.T."/>
            <person name="Metheny A.M."/>
            <person name="Stauder C.M."/>
            <person name="Lovett B."/>
            <person name="Lynch S.C."/>
            <person name="Garnas J.R."/>
            <person name="Kasson L.R."/>
            <person name="Stajich J.E."/>
        </authorList>
    </citation>
    <scope>NUCLEOTIDE SEQUENCE [LARGE SCALE GENOMIC DNA]</scope>
    <source>
        <strain evidence="1 2">NRRL 64653</strain>
    </source>
</reference>
<organism evidence="1 2">
    <name type="scientific">Neonectria punicea</name>
    <dbReference type="NCBI Taxonomy" id="979145"/>
    <lineage>
        <taxon>Eukaryota</taxon>
        <taxon>Fungi</taxon>
        <taxon>Dikarya</taxon>
        <taxon>Ascomycota</taxon>
        <taxon>Pezizomycotina</taxon>
        <taxon>Sordariomycetes</taxon>
        <taxon>Hypocreomycetidae</taxon>
        <taxon>Hypocreales</taxon>
        <taxon>Nectriaceae</taxon>
        <taxon>Neonectria</taxon>
    </lineage>
</organism>
<proteinExistence type="predicted"/>
<gene>
    <name evidence="1" type="ORF">QQX98_006265</name>
</gene>
<dbReference type="Gene3D" id="3.80.10.10">
    <property type="entry name" value="Ribonuclease Inhibitor"/>
    <property type="match status" value="1"/>
</dbReference>
<keyword evidence="2" id="KW-1185">Reference proteome</keyword>
<evidence type="ECO:0000313" key="1">
    <source>
        <dbReference type="EMBL" id="KAK7414940.1"/>
    </source>
</evidence>
<dbReference type="SUPFAM" id="SSF52047">
    <property type="entry name" value="RNI-like"/>
    <property type="match status" value="1"/>
</dbReference>
<accession>A0ABR1H1G2</accession>
<dbReference type="InterPro" id="IPR032675">
    <property type="entry name" value="LRR_dom_sf"/>
</dbReference>
<name>A0ABR1H1G2_9HYPO</name>
<evidence type="ECO:0008006" key="3">
    <source>
        <dbReference type="Google" id="ProtNLM"/>
    </source>
</evidence>
<dbReference type="Proteomes" id="UP001498476">
    <property type="component" value="Unassembled WGS sequence"/>
</dbReference>